<protein>
    <submittedName>
        <fullName evidence="2">Uncharacterized protein</fullName>
    </submittedName>
</protein>
<sequence>MGNTLKLGGDETLTGLRSIGDQIRDMSDFAKNGTQHIGDMVPPLKMVGELAKKIALPASLGGMVYAGYEKITEEGKRATEIKNQARDMGSTPEEVTRLSGVLQQRGKSEGDSNRIIKDLYVRLSNAAVEGQDNELNAAFASLGAPIVRKKNGAVDVEATLLGLEKQLPRIDESRNHAVLAKLGLDEDLLRIMRNGELREYMFKSDKLYGRSSKDIDNLSNFDDKRIEAGAIIDGLNTQLGNMFAAYFVGDPYDMMVEQHKKGEANQKALYHGNKKEDIRGMALRDKKFMSTLSTGELWDMQFGFPDEDLEKKLNEQFEKKWEAERDKALGQYGLNQKIEGIGAKVPDNWSMTDSKDPNVRAYRNNNPGNVRWASNEVGRDRPGVDANGNKNGFAQFRDEADGRAALARQLLLYMDRGNNTVGGILPIFAPKKDRNNTEEYIRLLSKHMNVNPDTPLDLYDQNVLAQMMNGIIRQESDAQPYTYQEMMASIDDAVNSPRWAGLRHPDKLEAQRERWAAENAVPDIPAINHPAQPDTQQIVDALSKAIRESLAAGQESIPIEITFINPDTGVRQTVNTKPKGRVTTAMNYP</sequence>
<organism evidence="2 3">
    <name type="scientific">Morganella morganii</name>
    <name type="common">Proteus morganii</name>
    <dbReference type="NCBI Taxonomy" id="582"/>
    <lineage>
        <taxon>Bacteria</taxon>
        <taxon>Pseudomonadati</taxon>
        <taxon>Pseudomonadota</taxon>
        <taxon>Gammaproteobacteria</taxon>
        <taxon>Enterobacterales</taxon>
        <taxon>Morganellaceae</taxon>
        <taxon>Morganella</taxon>
    </lineage>
</organism>
<dbReference type="EMBL" id="CP028956">
    <property type="protein sequence ID" value="AWC93202.1"/>
    <property type="molecule type" value="Genomic_DNA"/>
</dbReference>
<evidence type="ECO:0000256" key="1">
    <source>
        <dbReference type="SAM" id="MobiDB-lite"/>
    </source>
</evidence>
<accession>A0AAU8ZJY1</accession>
<evidence type="ECO:0000313" key="2">
    <source>
        <dbReference type="EMBL" id="AWC93202.1"/>
    </source>
</evidence>
<dbReference type="RefSeq" id="WP_108655749.1">
    <property type="nucleotide sequence ID" value="NZ_CP028956.1"/>
</dbReference>
<evidence type="ECO:0000313" key="3">
    <source>
        <dbReference type="Proteomes" id="UP000244682"/>
    </source>
</evidence>
<gene>
    <name evidence="2" type="ORF">AM380_05895</name>
</gene>
<name>A0AAU8ZJY1_MORMO</name>
<feature type="region of interest" description="Disordered" evidence="1">
    <location>
        <begin position="84"/>
        <end position="104"/>
    </location>
</feature>
<reference evidence="2 3" key="1">
    <citation type="submission" date="2018-04" db="EMBL/GenBank/DDBJ databases">
        <title>Whole genome sequencing of Morganella morganii AR_0133.</title>
        <authorList>
            <person name="Conlan S."/>
            <person name="Thomas P.J."/>
            <person name="Mullikin J."/>
            <person name="Frank K.M."/>
            <person name="Segre J.A."/>
        </authorList>
    </citation>
    <scope>NUCLEOTIDE SEQUENCE [LARGE SCALE GENOMIC DNA]</scope>
    <source>
        <strain evidence="2 3">AR_0133</strain>
    </source>
</reference>
<dbReference type="AlphaFoldDB" id="A0AAU8ZJY1"/>
<dbReference type="Proteomes" id="UP000244682">
    <property type="component" value="Chromosome"/>
</dbReference>
<proteinExistence type="predicted"/>